<name>A0A1G9ZDY7_9BACI</name>
<organism evidence="2 3">
    <name type="scientific">Alkalicoccus daliensis</name>
    <dbReference type="NCBI Taxonomy" id="745820"/>
    <lineage>
        <taxon>Bacteria</taxon>
        <taxon>Bacillati</taxon>
        <taxon>Bacillota</taxon>
        <taxon>Bacilli</taxon>
        <taxon>Bacillales</taxon>
        <taxon>Bacillaceae</taxon>
        <taxon>Alkalicoccus</taxon>
    </lineage>
</organism>
<keyword evidence="3" id="KW-1185">Reference proteome</keyword>
<sequence>MTILHLSTKNKEFEEKQLDNFNIDAIQGMVNGSPEALYLPENIVLWKNPKAAVLNEEKTLVLRHEGEMSDYIHGEIVVTGTDGTKTTALNEEQKKQFKDQLEKVEVDGETLYAVNY</sequence>
<proteinExistence type="predicted"/>
<evidence type="ECO:0000313" key="3">
    <source>
        <dbReference type="Proteomes" id="UP000198778"/>
    </source>
</evidence>
<dbReference type="OrthoDB" id="2879180at2"/>
<feature type="domain" description="DUF3846" evidence="1">
    <location>
        <begin position="1"/>
        <end position="101"/>
    </location>
</feature>
<dbReference type="Proteomes" id="UP000198778">
    <property type="component" value="Unassembled WGS sequence"/>
</dbReference>
<dbReference type="InterPro" id="IPR024559">
    <property type="entry name" value="DUF3846"/>
</dbReference>
<reference evidence="3" key="1">
    <citation type="submission" date="2016-10" db="EMBL/GenBank/DDBJ databases">
        <authorList>
            <person name="Varghese N."/>
            <person name="Submissions S."/>
        </authorList>
    </citation>
    <scope>NUCLEOTIDE SEQUENCE [LARGE SCALE GENOMIC DNA]</scope>
    <source>
        <strain evidence="3">CGMCC 1.10369</strain>
    </source>
</reference>
<gene>
    <name evidence="2" type="ORF">SAMN04488053_10139</name>
</gene>
<dbReference type="AlphaFoldDB" id="A0A1G9ZDY7"/>
<evidence type="ECO:0000313" key="2">
    <source>
        <dbReference type="EMBL" id="SDN18836.1"/>
    </source>
</evidence>
<evidence type="ECO:0000259" key="1">
    <source>
        <dbReference type="Pfam" id="PF12957"/>
    </source>
</evidence>
<dbReference type="Pfam" id="PF12957">
    <property type="entry name" value="DUF3846"/>
    <property type="match status" value="1"/>
</dbReference>
<protein>
    <recommendedName>
        <fullName evidence="1">DUF3846 domain-containing protein</fullName>
    </recommendedName>
</protein>
<dbReference type="EMBL" id="FNIL01000001">
    <property type="protein sequence ID" value="SDN18836.1"/>
    <property type="molecule type" value="Genomic_DNA"/>
</dbReference>
<accession>A0A1G9ZDY7</accession>
<dbReference type="RefSeq" id="WP_090839405.1">
    <property type="nucleotide sequence ID" value="NZ_FNIL01000001.1"/>
</dbReference>